<protein>
    <submittedName>
        <fullName evidence="1">Uncharacterized protein</fullName>
    </submittedName>
</protein>
<dbReference type="InterPro" id="IPR016024">
    <property type="entry name" value="ARM-type_fold"/>
</dbReference>
<dbReference type="Proteomes" id="UP001303473">
    <property type="component" value="Unassembled WGS sequence"/>
</dbReference>
<dbReference type="SUPFAM" id="SSF48371">
    <property type="entry name" value="ARM repeat"/>
    <property type="match status" value="1"/>
</dbReference>
<accession>A0AAN6MX26</accession>
<evidence type="ECO:0000313" key="1">
    <source>
        <dbReference type="EMBL" id="KAK3933507.1"/>
    </source>
</evidence>
<dbReference type="AlphaFoldDB" id="A0AAN6MX26"/>
<proteinExistence type="predicted"/>
<sequence>MEVEWREEHEDALLHEVLLCLKALSTTALALQHLDRIQVTLFPALLHDQTPTRDPTEQEHVPCCNSCCPLVHKV</sequence>
<name>A0AAN6MX26_9PEZI</name>
<evidence type="ECO:0000313" key="2">
    <source>
        <dbReference type="Proteomes" id="UP001303473"/>
    </source>
</evidence>
<keyword evidence="2" id="KW-1185">Reference proteome</keyword>
<dbReference type="EMBL" id="MU854164">
    <property type="protein sequence ID" value="KAK3933507.1"/>
    <property type="molecule type" value="Genomic_DNA"/>
</dbReference>
<reference evidence="2" key="1">
    <citation type="journal article" date="2023" name="Mol. Phylogenet. Evol.">
        <title>Genome-scale phylogeny and comparative genomics of the fungal order Sordariales.</title>
        <authorList>
            <person name="Hensen N."/>
            <person name="Bonometti L."/>
            <person name="Westerberg I."/>
            <person name="Brannstrom I.O."/>
            <person name="Guillou S."/>
            <person name="Cros-Aarteil S."/>
            <person name="Calhoun S."/>
            <person name="Haridas S."/>
            <person name="Kuo A."/>
            <person name="Mondo S."/>
            <person name="Pangilinan J."/>
            <person name="Riley R."/>
            <person name="LaButti K."/>
            <person name="Andreopoulos B."/>
            <person name="Lipzen A."/>
            <person name="Chen C."/>
            <person name="Yan M."/>
            <person name="Daum C."/>
            <person name="Ng V."/>
            <person name="Clum A."/>
            <person name="Steindorff A."/>
            <person name="Ohm R.A."/>
            <person name="Martin F."/>
            <person name="Silar P."/>
            <person name="Natvig D.O."/>
            <person name="Lalanne C."/>
            <person name="Gautier V."/>
            <person name="Ament-Velasquez S.L."/>
            <person name="Kruys A."/>
            <person name="Hutchinson M.I."/>
            <person name="Powell A.J."/>
            <person name="Barry K."/>
            <person name="Miller A.N."/>
            <person name="Grigoriev I.V."/>
            <person name="Debuchy R."/>
            <person name="Gladieux P."/>
            <person name="Hiltunen Thoren M."/>
            <person name="Johannesson H."/>
        </authorList>
    </citation>
    <scope>NUCLEOTIDE SEQUENCE [LARGE SCALE GENOMIC DNA]</scope>
    <source>
        <strain evidence="2">CBS 340.73</strain>
    </source>
</reference>
<comment type="caution">
    <text evidence="1">The sequence shown here is derived from an EMBL/GenBank/DDBJ whole genome shotgun (WGS) entry which is preliminary data.</text>
</comment>
<organism evidence="1 2">
    <name type="scientific">Diplogelasinospora grovesii</name>
    <dbReference type="NCBI Taxonomy" id="303347"/>
    <lineage>
        <taxon>Eukaryota</taxon>
        <taxon>Fungi</taxon>
        <taxon>Dikarya</taxon>
        <taxon>Ascomycota</taxon>
        <taxon>Pezizomycotina</taxon>
        <taxon>Sordariomycetes</taxon>
        <taxon>Sordariomycetidae</taxon>
        <taxon>Sordariales</taxon>
        <taxon>Diplogelasinosporaceae</taxon>
        <taxon>Diplogelasinospora</taxon>
    </lineage>
</organism>
<gene>
    <name evidence="1" type="ORF">QBC46DRAFT_401948</name>
</gene>